<dbReference type="InterPro" id="IPR001841">
    <property type="entry name" value="Znf_RING"/>
</dbReference>
<evidence type="ECO:0000313" key="9">
    <source>
        <dbReference type="EnsemblMetazoa" id="Aqu2.1.11367_001"/>
    </source>
</evidence>
<dbReference type="SUPFAM" id="SSF57850">
    <property type="entry name" value="RING/U-box"/>
    <property type="match status" value="1"/>
</dbReference>
<evidence type="ECO:0000256" key="3">
    <source>
        <dbReference type="ARBA" id="ARBA00022833"/>
    </source>
</evidence>
<dbReference type="InterPro" id="IPR017907">
    <property type="entry name" value="Znf_RING_CS"/>
</dbReference>
<keyword evidence="10" id="KW-1185">Reference proteome</keyword>
<dbReference type="GO" id="GO:0019789">
    <property type="term" value="F:SUMO transferase activity"/>
    <property type="evidence" value="ECO:0007669"/>
    <property type="project" value="InterPro"/>
</dbReference>
<dbReference type="PROSITE" id="PS00518">
    <property type="entry name" value="ZF_RING_1"/>
    <property type="match status" value="1"/>
</dbReference>
<dbReference type="GO" id="GO:0007129">
    <property type="term" value="P:homologous chromosome pairing at meiosis"/>
    <property type="evidence" value="ECO:0007669"/>
    <property type="project" value="TreeGrafter"/>
</dbReference>
<evidence type="ECO:0000256" key="6">
    <source>
        <dbReference type="SAM" id="Coils"/>
    </source>
</evidence>
<dbReference type="InParanoid" id="A0A1X7TAA9"/>
<dbReference type="eggNOG" id="KOG4739">
    <property type="taxonomic scope" value="Eukaryota"/>
</dbReference>
<feature type="region of interest" description="Disordered" evidence="7">
    <location>
        <begin position="424"/>
        <end position="455"/>
    </location>
</feature>
<evidence type="ECO:0000313" key="10">
    <source>
        <dbReference type="Proteomes" id="UP000007879"/>
    </source>
</evidence>
<evidence type="ECO:0000256" key="5">
    <source>
        <dbReference type="PROSITE-ProRule" id="PRU00175"/>
    </source>
</evidence>
<reference evidence="9" key="2">
    <citation type="submission" date="2017-05" db="UniProtKB">
        <authorList>
            <consortium name="EnsemblMetazoa"/>
        </authorList>
    </citation>
    <scope>IDENTIFICATION</scope>
</reference>
<evidence type="ECO:0000256" key="2">
    <source>
        <dbReference type="ARBA" id="ARBA00022771"/>
    </source>
</evidence>
<feature type="compositionally biased region" description="Gly residues" evidence="7">
    <location>
        <begin position="321"/>
        <end position="330"/>
    </location>
</feature>
<dbReference type="EnsemblMetazoa" id="XM_020005136.1">
    <property type="protein sequence ID" value="XP_019860695.1"/>
    <property type="gene ID" value="LOC109589014"/>
</dbReference>
<feature type="domain" description="RING-type" evidence="8">
    <location>
        <begin position="17"/>
        <end position="58"/>
    </location>
</feature>
<evidence type="ECO:0000259" key="8">
    <source>
        <dbReference type="PROSITE" id="PS50089"/>
    </source>
</evidence>
<dbReference type="Proteomes" id="UP000007879">
    <property type="component" value="Unassembled WGS sequence"/>
</dbReference>
<feature type="compositionally biased region" description="Pro residues" evidence="7">
    <location>
        <begin position="231"/>
        <end position="240"/>
    </location>
</feature>
<sequence length="455" mass="49796">MAGAGPAVVNVKDWIHCNHCYTEPPKDRRNTQFIITSCGHLFCGKCYGEREKFCLVCKASCSVVDLSKQVPPDVMIYFHTPESIIQRFIFQFERVSKFQREQRTRLVKHKIQKLQGVAERKEREILLNEKENARLRQIKLNLESRSVSFPPSSSNSTTLRPPPSILRTGYGPIQTPPSFTRPHPSMTLPPSRGVPPSLADRPVGGVNTLTTFPMRGTNTPVTVSSDTRSFQPPPPPPKPTDPLLTGGRRVTPRESGRVTSRPHPLQSSIRRSGSSGESTPYISPSIVSSAVARRPTVAMTPAVNDSAVLSCIRARAQERGGAVGGASRGGGGEKRKLETESMRPPSGKRVLNSLIAPGRLSIRTPPINGKMGVIRSSRLLSSASPRHEDAPMSVAPTSNQTTINERRLSAPLSLSAFQSQLANNGSYSHQRPPLVKMSSPRYSLHSSPMINSIRL</sequence>
<dbReference type="KEGG" id="aqu:109589014"/>
<feature type="compositionally biased region" description="Low complexity" evidence="7">
    <location>
        <begin position="146"/>
        <end position="156"/>
    </location>
</feature>
<keyword evidence="1" id="KW-0479">Metal-binding</keyword>
<feature type="region of interest" description="Disordered" evidence="7">
    <location>
        <begin position="382"/>
        <end position="401"/>
    </location>
</feature>
<feature type="coiled-coil region" evidence="6">
    <location>
        <begin position="111"/>
        <end position="138"/>
    </location>
</feature>
<feature type="compositionally biased region" description="Low complexity" evidence="7">
    <location>
        <begin position="267"/>
        <end position="278"/>
    </location>
</feature>
<gene>
    <name evidence="9" type="primary">109589014</name>
</gene>
<organism evidence="9">
    <name type="scientific">Amphimedon queenslandica</name>
    <name type="common">Sponge</name>
    <dbReference type="NCBI Taxonomy" id="400682"/>
    <lineage>
        <taxon>Eukaryota</taxon>
        <taxon>Metazoa</taxon>
        <taxon>Porifera</taxon>
        <taxon>Demospongiae</taxon>
        <taxon>Heteroscleromorpha</taxon>
        <taxon>Haplosclerida</taxon>
        <taxon>Niphatidae</taxon>
        <taxon>Amphimedon</taxon>
    </lineage>
</organism>
<protein>
    <recommendedName>
        <fullName evidence="8">RING-type domain-containing protein</fullName>
    </recommendedName>
</protein>
<evidence type="ECO:0000256" key="4">
    <source>
        <dbReference type="ARBA" id="ARBA00023254"/>
    </source>
</evidence>
<accession>A0A1X7TAA9</accession>
<dbReference type="InterPro" id="IPR042123">
    <property type="entry name" value="Zip3/RNF212-like"/>
</dbReference>
<name>A0A1X7TAA9_AMPQE</name>
<dbReference type="GO" id="GO:0000795">
    <property type="term" value="C:synaptonemal complex"/>
    <property type="evidence" value="ECO:0007669"/>
    <property type="project" value="InterPro"/>
</dbReference>
<feature type="compositionally biased region" description="Polar residues" evidence="7">
    <location>
        <begin position="207"/>
        <end position="230"/>
    </location>
</feature>
<feature type="compositionally biased region" description="Polar residues" evidence="7">
    <location>
        <begin position="440"/>
        <end position="455"/>
    </location>
</feature>
<feature type="region of interest" description="Disordered" evidence="7">
    <location>
        <begin position="146"/>
        <end position="282"/>
    </location>
</feature>
<dbReference type="Pfam" id="PF14634">
    <property type="entry name" value="zf-RING_5"/>
    <property type="match status" value="1"/>
</dbReference>
<dbReference type="GO" id="GO:0008270">
    <property type="term" value="F:zinc ion binding"/>
    <property type="evidence" value="ECO:0007669"/>
    <property type="project" value="UniProtKB-KW"/>
</dbReference>
<keyword evidence="6" id="KW-0175">Coiled coil</keyword>
<dbReference type="GO" id="GO:0016925">
    <property type="term" value="P:protein sumoylation"/>
    <property type="evidence" value="ECO:0007669"/>
    <property type="project" value="TreeGrafter"/>
</dbReference>
<evidence type="ECO:0000256" key="7">
    <source>
        <dbReference type="SAM" id="MobiDB-lite"/>
    </source>
</evidence>
<dbReference type="PANTHER" id="PTHR22663">
    <property type="entry name" value="RING FINGER PROTEIN NARYA-RELATED"/>
    <property type="match status" value="1"/>
</dbReference>
<dbReference type="EnsemblMetazoa" id="Aqu2.1.11367_001">
    <property type="protein sequence ID" value="Aqu2.1.11367_001"/>
    <property type="gene ID" value="Aqu2.1.11367"/>
</dbReference>
<keyword evidence="2 5" id="KW-0863">Zinc-finger</keyword>
<proteinExistence type="predicted"/>
<reference evidence="10" key="1">
    <citation type="journal article" date="2010" name="Nature">
        <title>The Amphimedon queenslandica genome and the evolution of animal complexity.</title>
        <authorList>
            <person name="Srivastava M."/>
            <person name="Simakov O."/>
            <person name="Chapman J."/>
            <person name="Fahey B."/>
            <person name="Gauthier M.E."/>
            <person name="Mitros T."/>
            <person name="Richards G.S."/>
            <person name="Conaco C."/>
            <person name="Dacre M."/>
            <person name="Hellsten U."/>
            <person name="Larroux C."/>
            <person name="Putnam N.H."/>
            <person name="Stanke M."/>
            <person name="Adamska M."/>
            <person name="Darling A."/>
            <person name="Degnan S.M."/>
            <person name="Oakley T.H."/>
            <person name="Plachetzki D.C."/>
            <person name="Zhai Y."/>
            <person name="Adamski M."/>
            <person name="Calcino A."/>
            <person name="Cummins S.F."/>
            <person name="Goodstein D.M."/>
            <person name="Harris C."/>
            <person name="Jackson D.J."/>
            <person name="Leys S.P."/>
            <person name="Shu S."/>
            <person name="Woodcroft B.J."/>
            <person name="Vervoort M."/>
            <person name="Kosik K.S."/>
            <person name="Manning G."/>
            <person name="Degnan B.M."/>
            <person name="Rokhsar D.S."/>
        </authorList>
    </citation>
    <scope>NUCLEOTIDE SEQUENCE [LARGE SCALE GENOMIC DNA]</scope>
</reference>
<dbReference type="PROSITE" id="PS50089">
    <property type="entry name" value="ZF_RING_2"/>
    <property type="match status" value="1"/>
</dbReference>
<dbReference type="PANTHER" id="PTHR22663:SF17">
    <property type="entry name" value="RING FINGER PROTEIN NARYA-RELATED"/>
    <property type="match status" value="1"/>
</dbReference>
<feature type="region of interest" description="Disordered" evidence="7">
    <location>
        <begin position="317"/>
        <end position="349"/>
    </location>
</feature>
<keyword evidence="4" id="KW-0469">Meiosis</keyword>
<feature type="compositionally biased region" description="Basic and acidic residues" evidence="7">
    <location>
        <begin position="331"/>
        <end position="341"/>
    </location>
</feature>
<keyword evidence="3" id="KW-0862">Zinc</keyword>
<dbReference type="AlphaFoldDB" id="A0A1X7TAA9"/>
<evidence type="ECO:0000256" key="1">
    <source>
        <dbReference type="ARBA" id="ARBA00022723"/>
    </source>
</evidence>
<dbReference type="GO" id="GO:0007131">
    <property type="term" value="P:reciprocal meiotic recombination"/>
    <property type="evidence" value="ECO:0007669"/>
    <property type="project" value="InterPro"/>
</dbReference>